<keyword evidence="2" id="KW-0012">Acyltransferase</keyword>
<organism evidence="3 4">
    <name type="scientific">Aureobasidium pullulans</name>
    <name type="common">Black yeast</name>
    <name type="synonym">Pullularia pullulans</name>
    <dbReference type="NCBI Taxonomy" id="5580"/>
    <lineage>
        <taxon>Eukaryota</taxon>
        <taxon>Fungi</taxon>
        <taxon>Dikarya</taxon>
        <taxon>Ascomycota</taxon>
        <taxon>Pezizomycotina</taxon>
        <taxon>Dothideomycetes</taxon>
        <taxon>Dothideomycetidae</taxon>
        <taxon>Dothideales</taxon>
        <taxon>Saccotheciaceae</taxon>
        <taxon>Aureobasidium</taxon>
    </lineage>
</organism>
<evidence type="ECO:0000313" key="3">
    <source>
        <dbReference type="EMBL" id="THV69011.1"/>
    </source>
</evidence>
<dbReference type="Gene3D" id="3.30.2140.20">
    <property type="match status" value="1"/>
</dbReference>
<evidence type="ECO:0000256" key="2">
    <source>
        <dbReference type="RuleBase" id="RU003452"/>
    </source>
</evidence>
<accession>A0A4S8SER5</accession>
<dbReference type="Proteomes" id="UP000304951">
    <property type="component" value="Unassembled WGS sequence"/>
</dbReference>
<dbReference type="PRINTS" id="PR01543">
    <property type="entry name" value="ANATRNSFRASE"/>
</dbReference>
<dbReference type="SUPFAM" id="SSF54001">
    <property type="entry name" value="Cysteine proteinases"/>
    <property type="match status" value="1"/>
</dbReference>
<dbReference type="InterPro" id="IPR001447">
    <property type="entry name" value="Arylamine_N-AcTrfase"/>
</dbReference>
<evidence type="ECO:0000313" key="4">
    <source>
        <dbReference type="Proteomes" id="UP000304951"/>
    </source>
</evidence>
<dbReference type="GO" id="GO:0016407">
    <property type="term" value="F:acetyltransferase activity"/>
    <property type="evidence" value="ECO:0007669"/>
    <property type="project" value="InterPro"/>
</dbReference>
<keyword evidence="2" id="KW-0808">Transferase</keyword>
<dbReference type="EMBL" id="QZAF01000280">
    <property type="protein sequence ID" value="THV69011.1"/>
    <property type="molecule type" value="Genomic_DNA"/>
</dbReference>
<dbReference type="PANTHER" id="PTHR11786:SF0">
    <property type="entry name" value="ARYLAMINE N-ACETYLTRANSFERASE 4-RELATED"/>
    <property type="match status" value="1"/>
</dbReference>
<name>A0A4S8SER5_AURPU</name>
<reference evidence="3 4" key="1">
    <citation type="submission" date="2018-10" db="EMBL/GenBank/DDBJ databases">
        <title>Fifty Aureobasidium pullulans genomes reveal a recombining polyextremotolerant generalist.</title>
        <authorList>
            <person name="Gostincar C."/>
            <person name="Turk M."/>
            <person name="Zajc J."/>
            <person name="Gunde-Cimerman N."/>
        </authorList>
    </citation>
    <scope>NUCLEOTIDE SEQUENCE [LARGE SCALE GENOMIC DNA]</scope>
    <source>
        <strain evidence="3 4">EXF-11900</strain>
    </source>
</reference>
<evidence type="ECO:0000256" key="1">
    <source>
        <dbReference type="ARBA" id="ARBA00006547"/>
    </source>
</evidence>
<sequence length="327" mass="36710">MTIAQPKPNTSGFTAAQLNAYYKRINLPSQHRHTPETAAKTLHTNSTAALTFLSALQLHQICAIPFENLSLHYSPNPSISTSPTDVYHKLVERKRGGYCMENTTLLYHILLTLGFTVYATGGRVLKAVQPISSEQEYIGEHWNHMVLILTLSSPSSEKYILDAGFSNMSPIAPIPLLHNAEIQHSGFSRVRLVQEGQMWRYQVKYSDLGAWISAYEFSTLPFTAADFVMMSYFTSKSEDSWFTKEVVVARMERDEEGRCVGDVTLFGGKLKRRVDGKSEVIAVCETERERVEVLEREFGVVLDRSEREGIVGADLSPSEPASSERSY</sequence>
<dbReference type="Pfam" id="PF00797">
    <property type="entry name" value="Acetyltransf_2"/>
    <property type="match status" value="1"/>
</dbReference>
<comment type="similarity">
    <text evidence="1 2">Belongs to the arylamine N-acetyltransferase family.</text>
</comment>
<dbReference type="AlphaFoldDB" id="A0A4S8SER5"/>
<dbReference type="InterPro" id="IPR053710">
    <property type="entry name" value="Arylamine_NAT_domain_sf"/>
</dbReference>
<gene>
    <name evidence="3" type="ORF">D6D28_06218</name>
</gene>
<dbReference type="PANTHER" id="PTHR11786">
    <property type="entry name" value="N-HYDROXYARYLAMINE O-ACETYLTRANSFERASE"/>
    <property type="match status" value="1"/>
</dbReference>
<comment type="caution">
    <text evidence="3">The sequence shown here is derived from an EMBL/GenBank/DDBJ whole genome shotgun (WGS) entry which is preliminary data.</text>
</comment>
<proteinExistence type="inferred from homology"/>
<dbReference type="InterPro" id="IPR038765">
    <property type="entry name" value="Papain-like_cys_pep_sf"/>
</dbReference>
<protein>
    <submittedName>
        <fullName evidence="3">Cysteine proteinase</fullName>
    </submittedName>
</protein>